<organism evidence="2 3">
    <name type="scientific">Mytilus galloprovincialis</name>
    <name type="common">Mediterranean mussel</name>
    <dbReference type="NCBI Taxonomy" id="29158"/>
    <lineage>
        <taxon>Eukaryota</taxon>
        <taxon>Metazoa</taxon>
        <taxon>Spiralia</taxon>
        <taxon>Lophotrochozoa</taxon>
        <taxon>Mollusca</taxon>
        <taxon>Bivalvia</taxon>
        <taxon>Autobranchia</taxon>
        <taxon>Pteriomorphia</taxon>
        <taxon>Mytilida</taxon>
        <taxon>Mytiloidea</taxon>
        <taxon>Mytilidae</taxon>
        <taxon>Mytilinae</taxon>
        <taxon>Mytilus</taxon>
    </lineage>
</organism>
<keyword evidence="3" id="KW-1185">Reference proteome</keyword>
<dbReference type="EMBL" id="UYJE01000383">
    <property type="protein sequence ID" value="VDH92797.1"/>
    <property type="molecule type" value="Genomic_DNA"/>
</dbReference>
<name>A0A8B6BLZ0_MYTGA</name>
<evidence type="ECO:0000313" key="2">
    <source>
        <dbReference type="EMBL" id="VDH92797.1"/>
    </source>
</evidence>
<dbReference type="AlphaFoldDB" id="A0A8B6BLZ0"/>
<gene>
    <name evidence="2" type="ORF">MGAL_10B009159</name>
</gene>
<proteinExistence type="predicted"/>
<evidence type="ECO:0000256" key="1">
    <source>
        <dbReference type="SAM" id="MobiDB-lite"/>
    </source>
</evidence>
<comment type="caution">
    <text evidence="2">The sequence shown here is derived from an EMBL/GenBank/DDBJ whole genome shotgun (WGS) entry which is preliminary data.</text>
</comment>
<accession>A0A8B6BLZ0</accession>
<evidence type="ECO:0000313" key="3">
    <source>
        <dbReference type="Proteomes" id="UP000596742"/>
    </source>
</evidence>
<protein>
    <submittedName>
        <fullName evidence="2">Uncharacterized protein</fullName>
    </submittedName>
</protein>
<reference evidence="2" key="1">
    <citation type="submission" date="2018-11" db="EMBL/GenBank/DDBJ databases">
        <authorList>
            <person name="Alioto T."/>
            <person name="Alioto T."/>
        </authorList>
    </citation>
    <scope>NUCLEOTIDE SEQUENCE</scope>
</reference>
<feature type="region of interest" description="Disordered" evidence="1">
    <location>
        <begin position="1"/>
        <end position="20"/>
    </location>
</feature>
<dbReference type="Proteomes" id="UP000596742">
    <property type="component" value="Unassembled WGS sequence"/>
</dbReference>
<sequence length="117" mass="13284">MNSIKNLGKEESTKRKSMTKFLSSTPSALFEPSGLMRQAQKATLTDAVCNIGNCAVSRKLDFELHYVIDVKHFIARQPDVDGNIRQVHILEVAGQFFHIMYKPYHLSYIGLKTRTLV</sequence>
<dbReference type="OrthoDB" id="6753017at2759"/>